<evidence type="ECO:0000256" key="2">
    <source>
        <dbReference type="SAM" id="SignalP"/>
    </source>
</evidence>
<organism evidence="3 4">
    <name type="scientific">Trichoderma harzianum CBS 226.95</name>
    <dbReference type="NCBI Taxonomy" id="983964"/>
    <lineage>
        <taxon>Eukaryota</taxon>
        <taxon>Fungi</taxon>
        <taxon>Dikarya</taxon>
        <taxon>Ascomycota</taxon>
        <taxon>Pezizomycotina</taxon>
        <taxon>Sordariomycetes</taxon>
        <taxon>Hypocreomycetidae</taxon>
        <taxon>Hypocreales</taxon>
        <taxon>Hypocreaceae</taxon>
        <taxon>Trichoderma</taxon>
    </lineage>
</organism>
<evidence type="ECO:0000313" key="3">
    <source>
        <dbReference type="EMBL" id="PTB60459.1"/>
    </source>
</evidence>
<gene>
    <name evidence="3" type="ORF">M431DRAFT_502599</name>
</gene>
<feature type="compositionally biased region" description="Polar residues" evidence="1">
    <location>
        <begin position="63"/>
        <end position="72"/>
    </location>
</feature>
<dbReference type="Proteomes" id="UP000241690">
    <property type="component" value="Unassembled WGS sequence"/>
</dbReference>
<proteinExistence type="predicted"/>
<accession>A0A2T4ATU2</accession>
<keyword evidence="2" id="KW-0732">Signal</keyword>
<dbReference type="RefSeq" id="XP_024780136.1">
    <property type="nucleotide sequence ID" value="XM_024918172.1"/>
</dbReference>
<protein>
    <recommendedName>
        <fullName evidence="5">Secreted protein</fullName>
    </recommendedName>
</protein>
<dbReference type="AlphaFoldDB" id="A0A2T4ATU2"/>
<dbReference type="GeneID" id="36626741"/>
<evidence type="ECO:0000313" key="4">
    <source>
        <dbReference type="Proteomes" id="UP000241690"/>
    </source>
</evidence>
<evidence type="ECO:0008006" key="5">
    <source>
        <dbReference type="Google" id="ProtNLM"/>
    </source>
</evidence>
<reference evidence="3 4" key="1">
    <citation type="submission" date="2016-07" db="EMBL/GenBank/DDBJ databases">
        <title>Multiple horizontal gene transfer events from other fungi enriched the ability of initially mycotrophic Trichoderma (Ascomycota) to feed on dead plant biomass.</title>
        <authorList>
            <consortium name="DOE Joint Genome Institute"/>
            <person name="Aerts A."/>
            <person name="Atanasova L."/>
            <person name="Chenthamara K."/>
            <person name="Zhang J."/>
            <person name="Grujic M."/>
            <person name="Henrissat B."/>
            <person name="Kuo A."/>
            <person name="Salamov A."/>
            <person name="Lipzen A."/>
            <person name="Labutti K."/>
            <person name="Barry K."/>
            <person name="Miao Y."/>
            <person name="Rahimi M.J."/>
            <person name="Shen Q."/>
            <person name="Grigoriev I.V."/>
            <person name="Kubicek C.P."/>
            <person name="Druzhinina I.S."/>
        </authorList>
    </citation>
    <scope>NUCLEOTIDE SEQUENCE [LARGE SCALE GENOMIC DNA]</scope>
    <source>
        <strain evidence="3 4">CBS 226.95</strain>
    </source>
</reference>
<feature type="signal peptide" evidence="2">
    <location>
        <begin position="1"/>
        <end position="17"/>
    </location>
</feature>
<feature type="region of interest" description="Disordered" evidence="1">
    <location>
        <begin position="38"/>
        <end position="87"/>
    </location>
</feature>
<feature type="compositionally biased region" description="Basic and acidic residues" evidence="1">
    <location>
        <begin position="43"/>
        <end position="60"/>
    </location>
</feature>
<feature type="chain" id="PRO_5015585988" description="Secreted protein" evidence="2">
    <location>
        <begin position="18"/>
        <end position="102"/>
    </location>
</feature>
<sequence>MLFSASLCLLFSRPLITEVYFSPTPASASKDICRISSVRSRSRRDSSFERKKSILPEAKPHQVGSSKNTRGTISVHPSEARSPPPESCLTSCCSATLILACP</sequence>
<name>A0A2T4ATU2_TRIHA</name>
<keyword evidence="4" id="KW-1185">Reference proteome</keyword>
<dbReference type="EMBL" id="KZ679675">
    <property type="protein sequence ID" value="PTB60459.1"/>
    <property type="molecule type" value="Genomic_DNA"/>
</dbReference>
<evidence type="ECO:0000256" key="1">
    <source>
        <dbReference type="SAM" id="MobiDB-lite"/>
    </source>
</evidence>